<dbReference type="Proteomes" id="UP000242770">
    <property type="component" value="Unassembled WGS sequence"/>
</dbReference>
<reference evidence="2" key="1">
    <citation type="submission" date="2014-06" db="EMBL/GenBank/DDBJ databases">
        <authorList>
            <person name="Berkman P.J."/>
        </authorList>
    </citation>
    <scope>NUCLEOTIDE SEQUENCE [LARGE SCALE GENOMIC DNA]</scope>
</reference>
<dbReference type="AlphaFoldDB" id="A0A0F7RU68"/>
<organism evidence="1 2">
    <name type="scientific">Sporisorium scitamineum</name>
    <dbReference type="NCBI Taxonomy" id="49012"/>
    <lineage>
        <taxon>Eukaryota</taxon>
        <taxon>Fungi</taxon>
        <taxon>Dikarya</taxon>
        <taxon>Basidiomycota</taxon>
        <taxon>Ustilaginomycotina</taxon>
        <taxon>Ustilaginomycetes</taxon>
        <taxon>Ustilaginales</taxon>
        <taxon>Ustilaginaceae</taxon>
        <taxon>Sporisorium</taxon>
    </lineage>
</organism>
<accession>A0A0F7RU68</accession>
<gene>
    <name evidence="1" type="primary">SSCI33830.1</name>
</gene>
<evidence type="ECO:0000313" key="1">
    <source>
        <dbReference type="EMBL" id="CDS00025.1"/>
    </source>
</evidence>
<protein>
    <submittedName>
        <fullName evidence="1">Uncharacterized protein</fullName>
    </submittedName>
</protein>
<sequence>MRVDPRNDSDNVELTRATMFIQLEDEDVALDLRKSEMQVSTP</sequence>
<dbReference type="EMBL" id="CCFA01001883">
    <property type="protein sequence ID" value="CDS00025.1"/>
    <property type="molecule type" value="Genomic_DNA"/>
</dbReference>
<name>A0A0F7RU68_9BASI</name>
<evidence type="ECO:0000313" key="2">
    <source>
        <dbReference type="Proteomes" id="UP000242770"/>
    </source>
</evidence>
<proteinExistence type="predicted"/>
<keyword evidence="2" id="KW-1185">Reference proteome</keyword>